<dbReference type="InterPro" id="IPR018159">
    <property type="entry name" value="Spectrin/alpha-actinin"/>
</dbReference>
<keyword evidence="3" id="KW-1133">Transmembrane helix</keyword>
<dbReference type="InterPro" id="IPR000219">
    <property type="entry name" value="DH_dom"/>
</dbReference>
<evidence type="ECO:0008006" key="9">
    <source>
        <dbReference type="Google" id="ProtNLM"/>
    </source>
</evidence>
<dbReference type="CDD" id="cd13240">
    <property type="entry name" value="PH1_Kalirin_Trio_like"/>
    <property type="match status" value="1"/>
</dbReference>
<dbReference type="Proteomes" id="UP001152759">
    <property type="component" value="Chromosome 10"/>
</dbReference>
<dbReference type="GO" id="GO:0019898">
    <property type="term" value="C:extrinsic component of membrane"/>
    <property type="evidence" value="ECO:0007669"/>
    <property type="project" value="TreeGrafter"/>
</dbReference>
<dbReference type="PANTHER" id="PTHR22826">
    <property type="entry name" value="RHO GUANINE EXCHANGE FACTOR-RELATED"/>
    <property type="match status" value="1"/>
</dbReference>
<feature type="region of interest" description="Disordered" evidence="2">
    <location>
        <begin position="1585"/>
        <end position="1627"/>
    </location>
</feature>
<evidence type="ECO:0000256" key="1">
    <source>
        <dbReference type="ARBA" id="ARBA00022658"/>
    </source>
</evidence>
<dbReference type="InterPro" id="IPR002017">
    <property type="entry name" value="Spectrin_repeat"/>
</dbReference>
<dbReference type="InterPro" id="IPR051336">
    <property type="entry name" value="RhoGEF_Guanine_NuclExch_SF"/>
</dbReference>
<feature type="chain" id="PRO_5040508359" description="Puratrophin-1" evidence="4">
    <location>
        <begin position="19"/>
        <end position="1643"/>
    </location>
</feature>
<name>A0A9P0A459_BEMTA</name>
<evidence type="ECO:0000259" key="5">
    <source>
        <dbReference type="SMART" id="SM00233"/>
    </source>
</evidence>
<feature type="domain" description="DH" evidence="6">
    <location>
        <begin position="1277"/>
        <end position="1446"/>
    </location>
</feature>
<dbReference type="SUPFAM" id="SSF48065">
    <property type="entry name" value="DBL homology domain (DH-domain)"/>
    <property type="match status" value="1"/>
</dbReference>
<keyword evidence="3" id="KW-0812">Transmembrane</keyword>
<evidence type="ECO:0000313" key="8">
    <source>
        <dbReference type="Proteomes" id="UP001152759"/>
    </source>
</evidence>
<dbReference type="InterPro" id="IPR035899">
    <property type="entry name" value="DBL_dom_sf"/>
</dbReference>
<dbReference type="Gene3D" id="1.20.900.10">
    <property type="entry name" value="Dbl homology (DH) domain"/>
    <property type="match status" value="1"/>
</dbReference>
<evidence type="ECO:0000313" key="7">
    <source>
        <dbReference type="EMBL" id="CAH0383580.1"/>
    </source>
</evidence>
<dbReference type="PANTHER" id="PTHR22826:SF106">
    <property type="entry name" value="TRIO, ISOFORM A"/>
    <property type="match status" value="1"/>
</dbReference>
<dbReference type="EMBL" id="OU963871">
    <property type="protein sequence ID" value="CAH0383580.1"/>
    <property type="molecule type" value="Genomic_DNA"/>
</dbReference>
<dbReference type="SMART" id="SM00150">
    <property type="entry name" value="SPEC"/>
    <property type="match status" value="3"/>
</dbReference>
<evidence type="ECO:0000259" key="6">
    <source>
        <dbReference type="SMART" id="SM00325"/>
    </source>
</evidence>
<dbReference type="SMART" id="SM00325">
    <property type="entry name" value="RhoGEF"/>
    <property type="match status" value="1"/>
</dbReference>
<dbReference type="Pfam" id="PF23323">
    <property type="entry name" value="Spectrin_6"/>
    <property type="match status" value="1"/>
</dbReference>
<dbReference type="GO" id="GO:0005085">
    <property type="term" value="F:guanyl-nucleotide exchange factor activity"/>
    <property type="evidence" value="ECO:0007669"/>
    <property type="project" value="UniProtKB-KW"/>
</dbReference>
<gene>
    <name evidence="7" type="ORF">BEMITA_LOCUS3018</name>
</gene>
<dbReference type="SUPFAM" id="SSF50729">
    <property type="entry name" value="PH domain-like"/>
    <property type="match status" value="1"/>
</dbReference>
<dbReference type="CDD" id="cd00176">
    <property type="entry name" value="SPEC"/>
    <property type="match status" value="2"/>
</dbReference>
<keyword evidence="4" id="KW-0732">Signal</keyword>
<protein>
    <recommendedName>
        <fullName evidence="9">Puratrophin-1</fullName>
    </recommendedName>
</protein>
<dbReference type="InterPro" id="IPR047054">
    <property type="entry name" value="Kalirin_TRIO_PH_1"/>
</dbReference>
<dbReference type="Pfam" id="PF00435">
    <property type="entry name" value="Spectrin"/>
    <property type="match status" value="1"/>
</dbReference>
<evidence type="ECO:0000256" key="4">
    <source>
        <dbReference type="SAM" id="SignalP"/>
    </source>
</evidence>
<keyword evidence="8" id="KW-1185">Reference proteome</keyword>
<keyword evidence="1" id="KW-0344">Guanine-nucleotide releasing factor</keyword>
<organism evidence="7 8">
    <name type="scientific">Bemisia tabaci</name>
    <name type="common">Sweetpotato whitefly</name>
    <name type="synonym">Aleurodes tabaci</name>
    <dbReference type="NCBI Taxonomy" id="7038"/>
    <lineage>
        <taxon>Eukaryota</taxon>
        <taxon>Metazoa</taxon>
        <taxon>Ecdysozoa</taxon>
        <taxon>Arthropoda</taxon>
        <taxon>Hexapoda</taxon>
        <taxon>Insecta</taxon>
        <taxon>Pterygota</taxon>
        <taxon>Neoptera</taxon>
        <taxon>Paraneoptera</taxon>
        <taxon>Hemiptera</taxon>
        <taxon>Sternorrhyncha</taxon>
        <taxon>Aleyrodoidea</taxon>
        <taxon>Aleyrodidae</taxon>
        <taxon>Aleyrodinae</taxon>
        <taxon>Bemisia</taxon>
    </lineage>
</organism>
<feature type="transmembrane region" description="Helical" evidence="3">
    <location>
        <begin position="389"/>
        <end position="408"/>
    </location>
</feature>
<reference evidence="7" key="1">
    <citation type="submission" date="2021-12" db="EMBL/GenBank/DDBJ databases">
        <authorList>
            <person name="King R."/>
        </authorList>
    </citation>
    <scope>NUCLEOTIDE SEQUENCE</scope>
</reference>
<sequence length="1643" mass="188240">MTIILLLTLLCVSRSATSNRITSSIQTDEDSFLIKVSENTLKLSKLRLFYIFNLSRGTCCLQLVKHLHSNGISTVLSDVADLSRYMTDEVSKSIVIFVDGCSDVVNLMLAPMMESNCNHSNVNCTSLESCHRRSVFPNVCIVYDPKSGASLEDPHRPCDTTINVTLQDIDDGRTLKTELLDLTNEAYNRVWNPDNYLVFVISSDPEEALNCNIFFIFRLVWRIFKGRKTVICSRVECLWYDAFFNETHVFKGTRGEEYFDFEWRSMNRKPAIIQRLDFFNGLQLVEAETGFLQWRSTALLTGQLLIERRDADVEMFEVTDTHELSSNQYKFVVKHDLFLLLIDSTPRLRRASFENYDHTIVVDFGSLGFLVPRRGFKPQYLTVFKCFSVEVWVCFLVTTATFLLLQYVHKWAQSRHFSHLYSEYELVQYESLSTALTIYRYFLCVAQPRLLLGKLLSGKMLFGVFVFAALILSTLLQSGMMEFLSERIRYADIDTLQELSESNLVVQSADPESDRELFSREEEFDWLSDRLVGSYHLNNLVAGEEGLYPSIVTVSETDNVSVCVSCAAFEVGKASLEKSLEAIMTEDAFILMTQTQSTRRDWQLFDIGHVFDYHAVREAVVTYPLMYLVPRHMFGLDEFNRLSRRSIENTYTNAEKLLTAAEELARTGECKADEIYSVAHELEAHVTSFAARVQSRRRRIDLAVLFYSREKELETWLEELRGEHEGRNVVAAETLDAAEVALEQCSTQKDSCLDACVNTISQGETLLQELRAVGLTREMDSTGSVAAVESALDRLVIKRCLSDLQICHFVSNQLSSQLEVWSGELSQRELSEERVQAENLLAVHNNRVSHIQATVFQVLEQGQELAQLFETSGVALMADSQYSAQTRVQVLLEFLHEKEMDLEDLAEMKRVQLEQCVQLCTFKQDAHHVRTHTLAVEVKHQAETLITNNHYDPGFIRETAESVTKQWQQLVTSAEERHKLVMASLNFYKTAEQVCSVLDSLEREYKRDEDWCNSGSDKLAQLITKHQEQKEAFLKACTLARRTAETFLKYTNRSLQYYNYSGPDSGSESRVKGILDKLLSQENKVLEHWSSRKRRLDECQQFVLFEHSAQQAVDWIHETGDGYLSAHTSVGSTREETERLLAEHNEFKATAKETRERVKLLMQLADNLVEKGHAHAADIKQWVAAVDCRYKDFSCRMDKYRSELEGCLGIKAIPESRQELSIDHNSDPSLDMKVKESAKELKGMNEEKRRSARRKDNKLSKFFSATTKICFVNHRFIMAELLQTERTYVKDLDICIKVFLDGMLSEANVPPAIQGRESIIFANIQDIRNFHREVFLKELEKYETMPEDVGHCFVTWATKFNMYVKYCKNKPESNSLLVQHGGGFFEELQKRHCVEHPIAAYLIKPVQRITKYQLLLKDLLSCCEEGQGEIKDGLEVMLNVPKKANDALHLSLLEGCDISSDELGEVVLQNSLHVWDPKQLIRKGRERHCFLFELYLVFSKEVKDSCGKANKYLYKYKLMTSELGVTEHIEGDECKFAVWTGRAPISDYKIVLKASSLENKQIWVKKLREVIQETYFSSALHLSMPKSPAKHKSNNHRASRDLEETTSLDESQENLDRGSLTSFGSGNTTDSDKLSCTNVDLLG</sequence>
<accession>A0A9P0A459</accession>
<feature type="domain" description="PH" evidence="5">
    <location>
        <begin position="1466"/>
        <end position="1574"/>
    </location>
</feature>
<dbReference type="SUPFAM" id="SSF46966">
    <property type="entry name" value="Spectrin repeat"/>
    <property type="match status" value="2"/>
</dbReference>
<evidence type="ECO:0000256" key="3">
    <source>
        <dbReference type="SAM" id="Phobius"/>
    </source>
</evidence>
<dbReference type="CDD" id="cd00160">
    <property type="entry name" value="RhoGEF"/>
    <property type="match status" value="1"/>
</dbReference>
<dbReference type="InterPro" id="IPR055251">
    <property type="entry name" value="SOS1_NGEF_PH"/>
</dbReference>
<dbReference type="Gene3D" id="1.20.58.60">
    <property type="match status" value="3"/>
</dbReference>
<dbReference type="InterPro" id="IPR058918">
    <property type="entry name" value="KALRN/TRIO-like_spectrin"/>
</dbReference>
<feature type="compositionally biased region" description="Acidic residues" evidence="2">
    <location>
        <begin position="1604"/>
        <end position="1613"/>
    </location>
</feature>
<dbReference type="GO" id="GO:0007411">
    <property type="term" value="P:axon guidance"/>
    <property type="evidence" value="ECO:0007669"/>
    <property type="project" value="TreeGrafter"/>
</dbReference>
<dbReference type="Pfam" id="PF00621">
    <property type="entry name" value="RhoGEF"/>
    <property type="match status" value="1"/>
</dbReference>
<dbReference type="InterPro" id="IPR001849">
    <property type="entry name" value="PH_domain"/>
</dbReference>
<feature type="transmembrane region" description="Helical" evidence="3">
    <location>
        <begin position="460"/>
        <end position="480"/>
    </location>
</feature>
<feature type="signal peptide" evidence="4">
    <location>
        <begin position="1"/>
        <end position="18"/>
    </location>
</feature>
<feature type="compositionally biased region" description="Basic residues" evidence="2">
    <location>
        <begin position="1588"/>
        <end position="1597"/>
    </location>
</feature>
<dbReference type="InterPro" id="IPR011993">
    <property type="entry name" value="PH-like_dom_sf"/>
</dbReference>
<keyword evidence="3" id="KW-0472">Membrane</keyword>
<dbReference type="GO" id="GO:0005737">
    <property type="term" value="C:cytoplasm"/>
    <property type="evidence" value="ECO:0007669"/>
    <property type="project" value="TreeGrafter"/>
</dbReference>
<dbReference type="Gene3D" id="2.30.29.30">
    <property type="entry name" value="Pleckstrin-homology domain (PH domain)/Phosphotyrosine-binding domain (PTB)"/>
    <property type="match status" value="1"/>
</dbReference>
<dbReference type="SMART" id="SM00233">
    <property type="entry name" value="PH"/>
    <property type="match status" value="1"/>
</dbReference>
<dbReference type="Pfam" id="PF22697">
    <property type="entry name" value="SOS1_NGEF_PH"/>
    <property type="match status" value="1"/>
</dbReference>
<evidence type="ECO:0000256" key="2">
    <source>
        <dbReference type="SAM" id="MobiDB-lite"/>
    </source>
</evidence>
<proteinExistence type="predicted"/>